<keyword evidence="15" id="KW-1185">Reference proteome</keyword>
<dbReference type="GO" id="GO:0052381">
    <property type="term" value="F:tRNA dimethylallyltransferase activity"/>
    <property type="evidence" value="ECO:0007669"/>
    <property type="project" value="UniProtKB-UniRule"/>
</dbReference>
<evidence type="ECO:0000256" key="12">
    <source>
        <dbReference type="RuleBase" id="RU003784"/>
    </source>
</evidence>
<evidence type="ECO:0000256" key="3">
    <source>
        <dbReference type="ARBA" id="ARBA00005842"/>
    </source>
</evidence>
<keyword evidence="6 10" id="KW-0547">Nucleotide-binding</keyword>
<comment type="catalytic activity">
    <reaction evidence="9 10 11">
        <text>adenosine(37) in tRNA + dimethylallyl diphosphate = N(6)-dimethylallyladenosine(37) in tRNA + diphosphate</text>
        <dbReference type="Rhea" id="RHEA:26482"/>
        <dbReference type="Rhea" id="RHEA-COMP:10162"/>
        <dbReference type="Rhea" id="RHEA-COMP:10375"/>
        <dbReference type="ChEBI" id="CHEBI:33019"/>
        <dbReference type="ChEBI" id="CHEBI:57623"/>
        <dbReference type="ChEBI" id="CHEBI:74411"/>
        <dbReference type="ChEBI" id="CHEBI:74415"/>
        <dbReference type="EC" id="2.5.1.75"/>
    </reaction>
</comment>
<dbReference type="InterPro" id="IPR039657">
    <property type="entry name" value="Dimethylallyltransferase"/>
</dbReference>
<evidence type="ECO:0000256" key="11">
    <source>
        <dbReference type="RuleBase" id="RU003783"/>
    </source>
</evidence>
<comment type="caution">
    <text evidence="10">Lacks conserved residue(s) required for the propagation of feature annotation.</text>
</comment>
<evidence type="ECO:0000256" key="6">
    <source>
        <dbReference type="ARBA" id="ARBA00022741"/>
    </source>
</evidence>
<organism evidence="14 15">
    <name type="scientific">Deinococcus peraridilitoris (strain DSM 19664 / LMG 22246 / CIP 109416 / KR-200)</name>
    <dbReference type="NCBI Taxonomy" id="937777"/>
    <lineage>
        <taxon>Bacteria</taxon>
        <taxon>Thermotogati</taxon>
        <taxon>Deinococcota</taxon>
        <taxon>Deinococci</taxon>
        <taxon>Deinococcales</taxon>
        <taxon>Deinococcaceae</taxon>
        <taxon>Deinococcus</taxon>
    </lineage>
</organism>
<evidence type="ECO:0000256" key="10">
    <source>
        <dbReference type="HAMAP-Rule" id="MF_00185"/>
    </source>
</evidence>
<comment type="function">
    <text evidence="2 10 12">Catalyzes the transfer of a dimethylallyl group onto the adenine at position 37 in tRNAs that read codons beginning with uridine, leading to the formation of N6-(dimethylallyl)adenosine (i(6)A).</text>
</comment>
<dbReference type="AlphaFoldDB" id="L0A5N2"/>
<gene>
    <name evidence="10" type="primary">miaA</name>
    <name evidence="14" type="ordered locus">Deipe_3725</name>
</gene>
<dbReference type="InterPro" id="IPR018022">
    <property type="entry name" value="IPT"/>
</dbReference>
<keyword evidence="8 10" id="KW-0460">Magnesium</keyword>
<dbReference type="GO" id="GO:0006400">
    <property type="term" value="P:tRNA modification"/>
    <property type="evidence" value="ECO:0007669"/>
    <property type="project" value="TreeGrafter"/>
</dbReference>
<dbReference type="PATRIC" id="fig|937777.3.peg.3735"/>
<dbReference type="Proteomes" id="UP000010467">
    <property type="component" value="Chromosome"/>
</dbReference>
<dbReference type="EMBL" id="CP003382">
    <property type="protein sequence ID" value="AFZ69151.1"/>
    <property type="molecule type" value="Genomic_DNA"/>
</dbReference>
<dbReference type="eggNOG" id="COG0324">
    <property type="taxonomic scope" value="Bacteria"/>
</dbReference>
<dbReference type="Gene3D" id="3.40.50.300">
    <property type="entry name" value="P-loop containing nucleotide triphosphate hydrolases"/>
    <property type="match status" value="1"/>
</dbReference>
<dbReference type="InterPro" id="IPR027417">
    <property type="entry name" value="P-loop_NTPase"/>
</dbReference>
<evidence type="ECO:0000256" key="13">
    <source>
        <dbReference type="RuleBase" id="RU003785"/>
    </source>
</evidence>
<evidence type="ECO:0000256" key="1">
    <source>
        <dbReference type="ARBA" id="ARBA00001946"/>
    </source>
</evidence>
<evidence type="ECO:0000256" key="8">
    <source>
        <dbReference type="ARBA" id="ARBA00022842"/>
    </source>
</evidence>
<dbReference type="GO" id="GO:0005524">
    <property type="term" value="F:ATP binding"/>
    <property type="evidence" value="ECO:0007669"/>
    <property type="project" value="UniProtKB-UniRule"/>
</dbReference>
<feature type="site" description="Interaction with substrate tRNA" evidence="10">
    <location>
        <position position="161"/>
    </location>
</feature>
<keyword evidence="7 10" id="KW-0067">ATP-binding</keyword>
<dbReference type="Pfam" id="PF01715">
    <property type="entry name" value="IPPT"/>
    <property type="match status" value="1"/>
</dbReference>
<dbReference type="KEGG" id="dpd:Deipe_3725"/>
<comment type="similarity">
    <text evidence="3 10 13">Belongs to the IPP transferase family.</text>
</comment>
<protein>
    <recommendedName>
        <fullName evidence="10">tRNA dimethylallyltransferase</fullName>
        <ecNumber evidence="10">2.5.1.75</ecNumber>
    </recommendedName>
    <alternativeName>
        <fullName evidence="10">Dimethylallyl diphosphate:tRNA dimethylallyltransferase</fullName>
        <shortName evidence="10">DMAPP:tRNA dimethylallyltransferase</shortName>
        <shortName evidence="10">DMATase</shortName>
    </alternativeName>
    <alternativeName>
        <fullName evidence="10">Isopentenyl-diphosphate:tRNA isopentenyltransferase</fullName>
        <shortName evidence="10">IPP transferase</shortName>
        <shortName evidence="10">IPPT</shortName>
        <shortName evidence="10">IPTase</shortName>
    </alternativeName>
</protein>
<keyword evidence="4 10" id="KW-0808">Transferase</keyword>
<evidence type="ECO:0000313" key="14">
    <source>
        <dbReference type="EMBL" id="AFZ69151.1"/>
    </source>
</evidence>
<evidence type="ECO:0000256" key="9">
    <source>
        <dbReference type="ARBA" id="ARBA00049563"/>
    </source>
</evidence>
<dbReference type="EC" id="2.5.1.75" evidence="10"/>
<evidence type="ECO:0000256" key="4">
    <source>
        <dbReference type="ARBA" id="ARBA00022679"/>
    </source>
</evidence>
<keyword evidence="5 10" id="KW-0819">tRNA processing</keyword>
<dbReference type="OrthoDB" id="9776390at2"/>
<evidence type="ECO:0000256" key="2">
    <source>
        <dbReference type="ARBA" id="ARBA00003213"/>
    </source>
</evidence>
<dbReference type="SUPFAM" id="SSF52540">
    <property type="entry name" value="P-loop containing nucleoside triphosphate hydrolases"/>
    <property type="match status" value="1"/>
</dbReference>
<dbReference type="PANTHER" id="PTHR11088:SF60">
    <property type="entry name" value="TRNA DIMETHYLALLYLTRANSFERASE"/>
    <property type="match status" value="1"/>
</dbReference>
<evidence type="ECO:0000313" key="15">
    <source>
        <dbReference type="Proteomes" id="UP000010467"/>
    </source>
</evidence>
<evidence type="ECO:0000256" key="7">
    <source>
        <dbReference type="ARBA" id="ARBA00022840"/>
    </source>
</evidence>
<name>L0A5N2_DEIPD</name>
<dbReference type="STRING" id="937777.Deipe_3725"/>
<feature type="site" description="Interaction with substrate tRNA" evidence="10">
    <location>
        <position position="138"/>
    </location>
</feature>
<reference evidence="15" key="1">
    <citation type="submission" date="2012-03" db="EMBL/GenBank/DDBJ databases">
        <title>Complete sequence of chromosome of Deinococcus peraridilitoris DSM 19664.</title>
        <authorList>
            <person name="Lucas S."/>
            <person name="Copeland A."/>
            <person name="Lapidus A."/>
            <person name="Glavina del Rio T."/>
            <person name="Dalin E."/>
            <person name="Tice H."/>
            <person name="Bruce D."/>
            <person name="Goodwin L."/>
            <person name="Pitluck S."/>
            <person name="Peters L."/>
            <person name="Mikhailova N."/>
            <person name="Lu M."/>
            <person name="Kyrpides N."/>
            <person name="Mavromatis K."/>
            <person name="Ivanova N."/>
            <person name="Brettin T."/>
            <person name="Detter J.C."/>
            <person name="Han C."/>
            <person name="Larimer F."/>
            <person name="Land M."/>
            <person name="Hauser L."/>
            <person name="Markowitz V."/>
            <person name="Cheng J.-F."/>
            <person name="Hugenholtz P."/>
            <person name="Woyke T."/>
            <person name="Wu D."/>
            <person name="Pukall R."/>
            <person name="Steenblock K."/>
            <person name="Brambilla E."/>
            <person name="Klenk H.-P."/>
            <person name="Eisen J.A."/>
        </authorList>
    </citation>
    <scope>NUCLEOTIDE SEQUENCE [LARGE SCALE GENOMIC DNA]</scope>
    <source>
        <strain evidence="15">DSM 19664 / LMG 22246 / CIP 109416 / KR-200</strain>
    </source>
</reference>
<dbReference type="PANTHER" id="PTHR11088">
    <property type="entry name" value="TRNA DIMETHYLALLYLTRANSFERASE"/>
    <property type="match status" value="1"/>
</dbReference>
<feature type="binding site" evidence="10">
    <location>
        <begin position="49"/>
        <end position="54"/>
    </location>
    <ligand>
        <name>substrate</name>
    </ligand>
</feature>
<accession>L0A5N2</accession>
<dbReference type="Gene3D" id="1.10.20.140">
    <property type="match status" value="1"/>
</dbReference>
<dbReference type="HAMAP" id="MF_00185">
    <property type="entry name" value="IPP_trans"/>
    <property type="match status" value="1"/>
</dbReference>
<proteinExistence type="inferred from homology"/>
<dbReference type="RefSeq" id="WP_015237447.1">
    <property type="nucleotide sequence ID" value="NC_019793.1"/>
</dbReference>
<dbReference type="NCBIfam" id="TIGR00174">
    <property type="entry name" value="miaA"/>
    <property type="match status" value="1"/>
</dbReference>
<feature type="binding site" evidence="10">
    <location>
        <begin position="47"/>
        <end position="54"/>
    </location>
    <ligand>
        <name>ATP</name>
        <dbReference type="ChEBI" id="CHEBI:30616"/>
    </ligand>
</feature>
<sequence>MHGRRSYSYLIAPRYNDACDVPSKAAFHRLAPLGEASVTAPICVLTAPTAAGKTGLSLRLARRHGLEVVSADAFLVYRGMDIGTAKPTLRERAQVRHHLIDIRDSRQEYDVAQFVRDAEAAIADIRRRGAVPLVVGGTGFYLSALLSGLPTTPRADLEVQRTIERELDERGLDALIAEIASVQPGEVERLQRNPRRVVRSLEVYRRTGRFPSQFGRTIPTFTYQIVAFAPPAELLDARIVARVDAMFRQGLVEEVRELLESAPLTDRPTTAWQAIGYKEVAAHLRGERSLDETRAAVVAATRAYAKRQLTWIRTQLRSELLPDDLAAEHRLDEVYGH</sequence>
<evidence type="ECO:0000256" key="5">
    <source>
        <dbReference type="ARBA" id="ARBA00022694"/>
    </source>
</evidence>
<comment type="subunit">
    <text evidence="10">Monomer.</text>
</comment>
<comment type="cofactor">
    <cofactor evidence="1 10">
        <name>Mg(2+)</name>
        <dbReference type="ChEBI" id="CHEBI:18420"/>
    </cofactor>
</comment>
<dbReference type="HOGENOM" id="CLU_032616_0_1_0"/>